<dbReference type="SUPFAM" id="SSF52540">
    <property type="entry name" value="P-loop containing nucleoside triphosphate hydrolases"/>
    <property type="match status" value="1"/>
</dbReference>
<dbReference type="Proteomes" id="UP001321473">
    <property type="component" value="Unassembled WGS sequence"/>
</dbReference>
<dbReference type="InterPro" id="IPR000863">
    <property type="entry name" value="Sulfotransferase_dom"/>
</dbReference>
<keyword evidence="5" id="KW-1185">Reference proteome</keyword>
<name>A0AAQ4F6X5_AMBAM</name>
<dbReference type="InterPro" id="IPR027417">
    <property type="entry name" value="P-loop_NTPase"/>
</dbReference>
<gene>
    <name evidence="4" type="ORF">V5799_016219</name>
</gene>
<dbReference type="AlphaFoldDB" id="A0AAQ4F6X5"/>
<dbReference type="GO" id="GO:0008146">
    <property type="term" value="F:sulfotransferase activity"/>
    <property type="evidence" value="ECO:0007669"/>
    <property type="project" value="InterPro"/>
</dbReference>
<proteinExistence type="inferred from homology"/>
<keyword evidence="2" id="KW-0808">Transferase</keyword>
<evidence type="ECO:0000313" key="4">
    <source>
        <dbReference type="EMBL" id="KAK8782442.1"/>
    </source>
</evidence>
<organism evidence="4 5">
    <name type="scientific">Amblyomma americanum</name>
    <name type="common">Lone star tick</name>
    <dbReference type="NCBI Taxonomy" id="6943"/>
    <lineage>
        <taxon>Eukaryota</taxon>
        <taxon>Metazoa</taxon>
        <taxon>Ecdysozoa</taxon>
        <taxon>Arthropoda</taxon>
        <taxon>Chelicerata</taxon>
        <taxon>Arachnida</taxon>
        <taxon>Acari</taxon>
        <taxon>Parasitiformes</taxon>
        <taxon>Ixodida</taxon>
        <taxon>Ixodoidea</taxon>
        <taxon>Ixodidae</taxon>
        <taxon>Amblyomminae</taxon>
        <taxon>Amblyomma</taxon>
    </lineage>
</organism>
<accession>A0AAQ4F6X5</accession>
<dbReference type="Pfam" id="PF00685">
    <property type="entry name" value="Sulfotransfer_1"/>
    <property type="match status" value="1"/>
</dbReference>
<dbReference type="PANTHER" id="PTHR11783">
    <property type="entry name" value="SULFOTRANSFERASE SULT"/>
    <property type="match status" value="1"/>
</dbReference>
<evidence type="ECO:0000313" key="5">
    <source>
        <dbReference type="Proteomes" id="UP001321473"/>
    </source>
</evidence>
<evidence type="ECO:0000256" key="1">
    <source>
        <dbReference type="ARBA" id="ARBA00005771"/>
    </source>
</evidence>
<dbReference type="EMBL" id="JARKHS020006663">
    <property type="protein sequence ID" value="KAK8782442.1"/>
    <property type="molecule type" value="Genomic_DNA"/>
</dbReference>
<comment type="similarity">
    <text evidence="1">Belongs to the sulfotransferase 1 family.</text>
</comment>
<protein>
    <recommendedName>
        <fullName evidence="3">Sulfotransferase domain-containing protein</fullName>
    </recommendedName>
</protein>
<evidence type="ECO:0000256" key="2">
    <source>
        <dbReference type="ARBA" id="ARBA00022679"/>
    </source>
</evidence>
<comment type="caution">
    <text evidence="4">The sequence shown here is derived from an EMBL/GenBank/DDBJ whole genome shotgun (WGS) entry which is preliminary data.</text>
</comment>
<reference evidence="4 5" key="1">
    <citation type="journal article" date="2023" name="Arcadia Sci">
        <title>De novo assembly of a long-read Amblyomma americanum tick genome.</title>
        <authorList>
            <person name="Chou S."/>
            <person name="Poskanzer K.E."/>
            <person name="Rollins M."/>
            <person name="Thuy-Boun P.S."/>
        </authorList>
    </citation>
    <scope>NUCLEOTIDE SEQUENCE [LARGE SCALE GENOMIC DNA]</scope>
    <source>
        <strain evidence="4">F_SG_1</strain>
        <tissue evidence="4">Salivary glands</tissue>
    </source>
</reference>
<dbReference type="Gene3D" id="3.40.50.300">
    <property type="entry name" value="P-loop containing nucleotide triphosphate hydrolases"/>
    <property type="match status" value="1"/>
</dbReference>
<feature type="domain" description="Sulfotransferase" evidence="3">
    <location>
        <begin position="33"/>
        <end position="302"/>
    </location>
</feature>
<sequence>MDVIELRNINGLQIRSFFPEALVRSTMSYQPRPDDVFIVSYPKCGTTWTQYLLLSMLTEGEPPTALVDFMLASPYMEMMGAEAAEKLKGPRLLKTHLPFDNHPYSKEAKYIYVARNPYDVCVSYFYFLRSMTPKRVQDVSFARFHELFVSGNVPYGDYFDHLLSWYKHRHDPNVFFLTYELLKKDPSFWTLKMADFIDEDCADKLREDPALLRKVLDATRLEKMRDVFNGKMLTVIKRLLELPPHRAIKSMEAYRHRITQREEMHEAHGFVRKGVVGDWTTHFTAEQIEKTKSWIAAKAKGSDVMTLWTDLDLP</sequence>
<evidence type="ECO:0000259" key="3">
    <source>
        <dbReference type="Pfam" id="PF00685"/>
    </source>
</evidence>